<name>A0A9D1KQ97_9FIRM</name>
<evidence type="ECO:0000313" key="8">
    <source>
        <dbReference type="Proteomes" id="UP000824165"/>
    </source>
</evidence>
<dbReference type="GO" id="GO:0042910">
    <property type="term" value="F:xenobiotic transmembrane transporter activity"/>
    <property type="evidence" value="ECO:0007669"/>
    <property type="project" value="InterPro"/>
</dbReference>
<dbReference type="Proteomes" id="UP000824165">
    <property type="component" value="Unassembled WGS sequence"/>
</dbReference>
<dbReference type="InterPro" id="IPR002528">
    <property type="entry name" value="MATE_fam"/>
</dbReference>
<comment type="caution">
    <text evidence="7">The sequence shown here is derived from an EMBL/GenBank/DDBJ whole genome shotgun (WGS) entry which is preliminary data.</text>
</comment>
<feature type="transmembrane region" description="Helical" evidence="6">
    <location>
        <begin position="371"/>
        <end position="390"/>
    </location>
</feature>
<reference evidence="7" key="2">
    <citation type="journal article" date="2021" name="PeerJ">
        <title>Extensive microbial diversity within the chicken gut microbiome revealed by metagenomics and culture.</title>
        <authorList>
            <person name="Gilroy R."/>
            <person name="Ravi A."/>
            <person name="Getino M."/>
            <person name="Pursley I."/>
            <person name="Horton D.L."/>
            <person name="Alikhan N.F."/>
            <person name="Baker D."/>
            <person name="Gharbi K."/>
            <person name="Hall N."/>
            <person name="Watson M."/>
            <person name="Adriaenssens E.M."/>
            <person name="Foster-Nyarko E."/>
            <person name="Jarju S."/>
            <person name="Secka A."/>
            <person name="Antonio M."/>
            <person name="Oren A."/>
            <person name="Chaudhuri R.R."/>
            <person name="La Ragione R."/>
            <person name="Hildebrand F."/>
            <person name="Pallen M.J."/>
        </authorList>
    </citation>
    <scope>NUCLEOTIDE SEQUENCE</scope>
    <source>
        <strain evidence="7">CHK181-108</strain>
    </source>
</reference>
<protein>
    <submittedName>
        <fullName evidence="7">Polysaccharide biosynthesis C-terminal domain-containing protein</fullName>
    </submittedName>
</protein>
<feature type="transmembrane region" description="Helical" evidence="6">
    <location>
        <begin position="241"/>
        <end position="262"/>
    </location>
</feature>
<feature type="transmembrane region" description="Helical" evidence="6">
    <location>
        <begin position="298"/>
        <end position="317"/>
    </location>
</feature>
<feature type="transmembrane region" description="Helical" evidence="6">
    <location>
        <begin position="180"/>
        <end position="201"/>
    </location>
</feature>
<keyword evidence="2" id="KW-1003">Cell membrane</keyword>
<organism evidence="7 8">
    <name type="scientific">Candidatus Ornithomonoglobus intestinigallinarum</name>
    <dbReference type="NCBI Taxonomy" id="2840894"/>
    <lineage>
        <taxon>Bacteria</taxon>
        <taxon>Bacillati</taxon>
        <taxon>Bacillota</taxon>
        <taxon>Clostridia</taxon>
        <taxon>Candidatus Ornithomonoglobus</taxon>
    </lineage>
</organism>
<evidence type="ECO:0000256" key="6">
    <source>
        <dbReference type="SAM" id="Phobius"/>
    </source>
</evidence>
<evidence type="ECO:0000256" key="2">
    <source>
        <dbReference type="ARBA" id="ARBA00022475"/>
    </source>
</evidence>
<comment type="subcellular location">
    <subcellularLocation>
        <location evidence="1">Cell membrane</location>
        <topology evidence="1">Multi-pass membrane protein</topology>
    </subcellularLocation>
</comment>
<evidence type="ECO:0000256" key="4">
    <source>
        <dbReference type="ARBA" id="ARBA00022989"/>
    </source>
</evidence>
<feature type="transmembrane region" description="Helical" evidence="6">
    <location>
        <begin position="155"/>
        <end position="174"/>
    </location>
</feature>
<dbReference type="EMBL" id="DVLU01000062">
    <property type="protein sequence ID" value="HIT85470.1"/>
    <property type="molecule type" value="Genomic_DNA"/>
</dbReference>
<evidence type="ECO:0000256" key="3">
    <source>
        <dbReference type="ARBA" id="ARBA00022692"/>
    </source>
</evidence>
<dbReference type="Pfam" id="PF01554">
    <property type="entry name" value="MatE"/>
    <property type="match status" value="2"/>
</dbReference>
<keyword evidence="5 6" id="KW-0472">Membrane</keyword>
<feature type="transmembrane region" description="Helical" evidence="6">
    <location>
        <begin position="125"/>
        <end position="146"/>
    </location>
</feature>
<feature type="transmembrane region" description="Helical" evidence="6">
    <location>
        <begin position="12"/>
        <end position="34"/>
    </location>
</feature>
<proteinExistence type="predicted"/>
<gene>
    <name evidence="7" type="ORF">IAA60_06145</name>
</gene>
<accession>A0A9D1KQ97</accession>
<keyword evidence="4 6" id="KW-1133">Transmembrane helix</keyword>
<feature type="transmembrane region" description="Helical" evidence="6">
    <location>
        <begin position="213"/>
        <end position="235"/>
    </location>
</feature>
<evidence type="ECO:0000256" key="5">
    <source>
        <dbReference type="ARBA" id="ARBA00023136"/>
    </source>
</evidence>
<feature type="transmembrane region" description="Helical" evidence="6">
    <location>
        <begin position="87"/>
        <end position="105"/>
    </location>
</feature>
<dbReference type="InterPro" id="IPR051327">
    <property type="entry name" value="MATE_MepA_subfamily"/>
</dbReference>
<dbReference type="GO" id="GO:0005886">
    <property type="term" value="C:plasma membrane"/>
    <property type="evidence" value="ECO:0007669"/>
    <property type="project" value="UniProtKB-SubCell"/>
</dbReference>
<reference evidence="7" key="1">
    <citation type="submission" date="2020-10" db="EMBL/GenBank/DDBJ databases">
        <authorList>
            <person name="Gilroy R."/>
        </authorList>
    </citation>
    <scope>NUCLEOTIDE SEQUENCE</scope>
    <source>
        <strain evidence="7">CHK181-108</strain>
    </source>
</reference>
<evidence type="ECO:0000313" key="7">
    <source>
        <dbReference type="EMBL" id="HIT85470.1"/>
    </source>
</evidence>
<dbReference type="PANTHER" id="PTHR43823:SF3">
    <property type="entry name" value="MULTIDRUG EXPORT PROTEIN MEPA"/>
    <property type="match status" value="1"/>
</dbReference>
<evidence type="ECO:0000256" key="1">
    <source>
        <dbReference type="ARBA" id="ARBA00004651"/>
    </source>
</evidence>
<keyword evidence="3 6" id="KW-0812">Transmembrane</keyword>
<feature type="transmembrane region" description="Helical" evidence="6">
    <location>
        <begin position="337"/>
        <end position="359"/>
    </location>
</feature>
<sequence length="426" mass="45078">MNFKLSRYIVPSVVAMVVVGTNTNIDGFFIGNILGDDGLAAINIVWPIVAFIVSVGTGIGVGGSVLFNARRGSRKMSEAETAMNTTLVFLAAAGLFLSVLFPFLSERMLALMGAEGAVLSHAHEYALVIGGGAVFQVAGAGLLVLLRNCGKAYQVMIYSVLGLAIHLVLDIFLAEPFGMAGVAAATVISQLAVSVLSIISLSPDRHVKAELSLIPKLAASASAPFGLNFVPSLALLFTNYFALRAGGVAAVSAYAVMSYAVYTFDYIFQGICDGVQPVISYCMGADDKKGEARAMKTSALILAVSSALFCALTPLMIKLMPGLFAVSDDAHRMMNTGFVIYAFSYPCKAAVKYVCSYYYSCGRTKLSNLIVYLDPLVLTPGLLLLLSELIGTNGVWLAMTSAQLILAVLGIAILLKTKRVPENEKK</sequence>
<feature type="transmembrane region" description="Helical" evidence="6">
    <location>
        <begin position="40"/>
        <end position="67"/>
    </location>
</feature>
<dbReference type="AlphaFoldDB" id="A0A9D1KQ97"/>
<feature type="transmembrane region" description="Helical" evidence="6">
    <location>
        <begin position="396"/>
        <end position="415"/>
    </location>
</feature>
<dbReference type="PANTHER" id="PTHR43823">
    <property type="entry name" value="SPORULATION PROTEIN YKVU"/>
    <property type="match status" value="1"/>
</dbReference>
<dbReference type="GO" id="GO:0015297">
    <property type="term" value="F:antiporter activity"/>
    <property type="evidence" value="ECO:0007669"/>
    <property type="project" value="InterPro"/>
</dbReference>